<name>A0A433YBK0_9BACL</name>
<feature type="transmembrane region" description="Helical" evidence="3">
    <location>
        <begin position="46"/>
        <end position="66"/>
    </location>
</feature>
<keyword evidence="5" id="KW-0808">Transferase</keyword>
<keyword evidence="6" id="KW-1185">Reference proteome</keyword>
<dbReference type="AlphaFoldDB" id="A0A433YBK0"/>
<reference evidence="5 6" key="1">
    <citation type="submission" date="2018-12" db="EMBL/GenBank/DDBJ databases">
        <authorList>
            <person name="Sun L."/>
            <person name="Chen Z."/>
        </authorList>
    </citation>
    <scope>NUCLEOTIDE SEQUENCE [LARGE SCALE GENOMIC DNA]</scope>
    <source>
        <strain evidence="5 6">DSM 15890</strain>
    </source>
</reference>
<feature type="transmembrane region" description="Helical" evidence="3">
    <location>
        <begin position="139"/>
        <end position="160"/>
    </location>
</feature>
<dbReference type="EMBL" id="RZNY01000005">
    <property type="protein sequence ID" value="RUT47257.1"/>
    <property type="molecule type" value="Genomic_DNA"/>
</dbReference>
<sequence length="350" mass="40164">MQKINNTLVGLRGFLALSVVIFHIYGSSVLEGYIKGFASDNILYSINYAGPISVNLFFVISGYLILKSLTTKRTMGQFLKDRTLRIYPVFLTIHISVFIMGPIIGYKWMNNIDVTSYVVHFISNLLLLPGMFNLPIAQIVAWSLSYEAAFYLIAGTLFFVWKKSNKLTLHTYFRYTFVSIMALVCIAIFYFRPAALFFTVGILVFLCESTIKRWFKPRKVFYLGGIITLGLLYLSYYMQIIPTAIILVLSLLLFITIIVEYGLLSSILRLGPMQYLGKISYSLYMWHTMVMFPLKKVMGKISLYIHNPSILLLIYIVSTITLSILVSHLSYTYIEKKLTTNLRGLWDKKI</sequence>
<comment type="caution">
    <text evidence="5">The sequence shown here is derived from an EMBL/GenBank/DDBJ whole genome shotgun (WGS) entry which is preliminary data.</text>
</comment>
<dbReference type="InterPro" id="IPR050879">
    <property type="entry name" value="Acyltransferase_3"/>
</dbReference>
<dbReference type="GO" id="GO:0016020">
    <property type="term" value="C:membrane"/>
    <property type="evidence" value="ECO:0007669"/>
    <property type="project" value="TreeGrafter"/>
</dbReference>
<feature type="transmembrane region" description="Helical" evidence="3">
    <location>
        <begin position="86"/>
        <end position="108"/>
    </location>
</feature>
<dbReference type="Pfam" id="PF01757">
    <property type="entry name" value="Acyl_transf_3"/>
    <property type="match status" value="1"/>
</dbReference>
<evidence type="ECO:0000259" key="4">
    <source>
        <dbReference type="Pfam" id="PF01757"/>
    </source>
</evidence>
<dbReference type="InterPro" id="IPR002656">
    <property type="entry name" value="Acyl_transf_3_dom"/>
</dbReference>
<feature type="transmembrane region" description="Helical" evidence="3">
    <location>
        <begin position="312"/>
        <end position="334"/>
    </location>
</feature>
<dbReference type="Proteomes" id="UP000279446">
    <property type="component" value="Unassembled WGS sequence"/>
</dbReference>
<keyword evidence="3" id="KW-1133">Transmembrane helix</keyword>
<evidence type="ECO:0000256" key="1">
    <source>
        <dbReference type="ARBA" id="ARBA00004370"/>
    </source>
</evidence>
<evidence type="ECO:0000313" key="5">
    <source>
        <dbReference type="EMBL" id="RUT47257.1"/>
    </source>
</evidence>
<feature type="transmembrane region" description="Helical" evidence="3">
    <location>
        <begin position="114"/>
        <end position="132"/>
    </location>
</feature>
<keyword evidence="5" id="KW-0012">Acyltransferase</keyword>
<feature type="transmembrane region" description="Helical" evidence="3">
    <location>
        <begin position="219"/>
        <end position="238"/>
    </location>
</feature>
<accession>A0A433YBK0</accession>
<evidence type="ECO:0000256" key="2">
    <source>
        <dbReference type="ARBA" id="ARBA00007400"/>
    </source>
</evidence>
<feature type="transmembrane region" description="Helical" evidence="3">
    <location>
        <begin position="180"/>
        <end position="207"/>
    </location>
</feature>
<feature type="domain" description="Acyltransferase 3" evidence="4">
    <location>
        <begin position="10"/>
        <end position="327"/>
    </location>
</feature>
<feature type="transmembrane region" description="Helical" evidence="3">
    <location>
        <begin position="244"/>
        <end position="263"/>
    </location>
</feature>
<comment type="similarity">
    <text evidence="2">Belongs to the acyltransferase 3 family.</text>
</comment>
<dbReference type="PANTHER" id="PTHR23028">
    <property type="entry name" value="ACETYLTRANSFERASE"/>
    <property type="match status" value="1"/>
</dbReference>
<comment type="subcellular location">
    <subcellularLocation>
        <location evidence="1">Membrane</location>
    </subcellularLocation>
</comment>
<dbReference type="GO" id="GO:0009103">
    <property type="term" value="P:lipopolysaccharide biosynthetic process"/>
    <property type="evidence" value="ECO:0007669"/>
    <property type="project" value="TreeGrafter"/>
</dbReference>
<organism evidence="5 6">
    <name type="scientific">Paenibacillus anaericanus</name>
    <dbReference type="NCBI Taxonomy" id="170367"/>
    <lineage>
        <taxon>Bacteria</taxon>
        <taxon>Bacillati</taxon>
        <taxon>Bacillota</taxon>
        <taxon>Bacilli</taxon>
        <taxon>Bacillales</taxon>
        <taxon>Paenibacillaceae</taxon>
        <taxon>Paenibacillus</taxon>
    </lineage>
</organism>
<protein>
    <submittedName>
        <fullName evidence="5">Acyltransferase</fullName>
    </submittedName>
</protein>
<dbReference type="RefSeq" id="WP_127191658.1">
    <property type="nucleotide sequence ID" value="NZ_RZNY01000005.1"/>
</dbReference>
<feature type="transmembrane region" description="Helical" evidence="3">
    <location>
        <begin position="275"/>
        <end position="292"/>
    </location>
</feature>
<keyword evidence="3" id="KW-0812">Transmembrane</keyword>
<feature type="transmembrane region" description="Helical" evidence="3">
    <location>
        <begin position="7"/>
        <end position="26"/>
    </location>
</feature>
<dbReference type="GO" id="GO:0016747">
    <property type="term" value="F:acyltransferase activity, transferring groups other than amino-acyl groups"/>
    <property type="evidence" value="ECO:0007669"/>
    <property type="project" value="InterPro"/>
</dbReference>
<evidence type="ECO:0000313" key="6">
    <source>
        <dbReference type="Proteomes" id="UP000279446"/>
    </source>
</evidence>
<dbReference type="PANTHER" id="PTHR23028:SF53">
    <property type="entry name" value="ACYL_TRANSF_3 DOMAIN-CONTAINING PROTEIN"/>
    <property type="match status" value="1"/>
</dbReference>
<gene>
    <name evidence="5" type="ORF">EJP82_08785</name>
</gene>
<dbReference type="OrthoDB" id="290051at2"/>
<keyword evidence="3" id="KW-0472">Membrane</keyword>
<evidence type="ECO:0000256" key="3">
    <source>
        <dbReference type="SAM" id="Phobius"/>
    </source>
</evidence>
<proteinExistence type="inferred from homology"/>